<organism evidence="1">
    <name type="scientific">Anguilla anguilla</name>
    <name type="common">European freshwater eel</name>
    <name type="synonym">Muraena anguilla</name>
    <dbReference type="NCBI Taxonomy" id="7936"/>
    <lineage>
        <taxon>Eukaryota</taxon>
        <taxon>Metazoa</taxon>
        <taxon>Chordata</taxon>
        <taxon>Craniata</taxon>
        <taxon>Vertebrata</taxon>
        <taxon>Euteleostomi</taxon>
        <taxon>Actinopterygii</taxon>
        <taxon>Neopterygii</taxon>
        <taxon>Teleostei</taxon>
        <taxon>Anguilliformes</taxon>
        <taxon>Anguillidae</taxon>
        <taxon>Anguilla</taxon>
    </lineage>
</organism>
<dbReference type="EMBL" id="GBXM01001657">
    <property type="protein sequence ID" value="JAI06921.1"/>
    <property type="molecule type" value="Transcribed_RNA"/>
</dbReference>
<name>A0A0E9XYJ2_ANGAN</name>
<accession>A0A0E9XYJ2</accession>
<reference evidence="1" key="2">
    <citation type="journal article" date="2015" name="Fish Shellfish Immunol.">
        <title>Early steps in the European eel (Anguilla anguilla)-Vibrio vulnificus interaction in the gills: Role of the RtxA13 toxin.</title>
        <authorList>
            <person name="Callol A."/>
            <person name="Pajuelo D."/>
            <person name="Ebbesson L."/>
            <person name="Teles M."/>
            <person name="MacKenzie S."/>
            <person name="Amaro C."/>
        </authorList>
    </citation>
    <scope>NUCLEOTIDE SEQUENCE</scope>
</reference>
<reference evidence="1" key="1">
    <citation type="submission" date="2014-11" db="EMBL/GenBank/DDBJ databases">
        <authorList>
            <person name="Amaro Gonzalez C."/>
        </authorList>
    </citation>
    <scope>NUCLEOTIDE SEQUENCE</scope>
</reference>
<evidence type="ECO:0000313" key="1">
    <source>
        <dbReference type="EMBL" id="JAI06921.1"/>
    </source>
</evidence>
<sequence length="15" mass="1814">MNRERETTPSCYPTE</sequence>
<proteinExistence type="predicted"/>
<protein>
    <submittedName>
        <fullName evidence="1">Uncharacterized protein</fullName>
    </submittedName>
</protein>